<comment type="caution">
    <text evidence="5">The sequence shown here is derived from an EMBL/GenBank/DDBJ whole genome shotgun (WGS) entry which is preliminary data.</text>
</comment>
<accession>A0AAD5N839</accession>
<proteinExistence type="inferred from homology"/>
<dbReference type="PANTHER" id="PTHR22725:SF9">
    <property type="entry name" value="FATTY ACID-BINDING PROTEIN HOMOLOG 3"/>
    <property type="match status" value="1"/>
</dbReference>
<keyword evidence="3" id="KW-0446">Lipid-binding</keyword>
<dbReference type="Gene3D" id="2.40.128.20">
    <property type="match status" value="1"/>
</dbReference>
<dbReference type="CDD" id="cd00742">
    <property type="entry name" value="FABP"/>
    <property type="match status" value="1"/>
</dbReference>
<dbReference type="InterPro" id="IPR012674">
    <property type="entry name" value="Calycin"/>
</dbReference>
<reference evidence="5" key="1">
    <citation type="submission" date="2021-06" db="EMBL/GenBank/DDBJ databases">
        <title>Parelaphostrongylus tenuis whole genome reference sequence.</title>
        <authorList>
            <person name="Garwood T.J."/>
            <person name="Larsen P.A."/>
            <person name="Fountain-Jones N.M."/>
            <person name="Garbe J.R."/>
            <person name="Macchietto M.G."/>
            <person name="Kania S.A."/>
            <person name="Gerhold R.W."/>
            <person name="Richards J.E."/>
            <person name="Wolf T.M."/>
        </authorList>
    </citation>
    <scope>NUCLEOTIDE SEQUENCE</scope>
    <source>
        <strain evidence="5">MNPRO001-30</strain>
        <tissue evidence="5">Meninges</tissue>
    </source>
</reference>
<keyword evidence="2" id="KW-0813">Transport</keyword>
<dbReference type="GO" id="GO:0008289">
    <property type="term" value="F:lipid binding"/>
    <property type="evidence" value="ECO:0007669"/>
    <property type="project" value="UniProtKB-KW"/>
</dbReference>
<dbReference type="AlphaFoldDB" id="A0AAD5N839"/>
<dbReference type="InterPro" id="IPR040094">
    <property type="entry name" value="Lbp1-4"/>
</dbReference>
<organism evidence="5 6">
    <name type="scientific">Parelaphostrongylus tenuis</name>
    <name type="common">Meningeal worm</name>
    <dbReference type="NCBI Taxonomy" id="148309"/>
    <lineage>
        <taxon>Eukaryota</taxon>
        <taxon>Metazoa</taxon>
        <taxon>Ecdysozoa</taxon>
        <taxon>Nematoda</taxon>
        <taxon>Chromadorea</taxon>
        <taxon>Rhabditida</taxon>
        <taxon>Rhabditina</taxon>
        <taxon>Rhabditomorpha</taxon>
        <taxon>Strongyloidea</taxon>
        <taxon>Metastrongylidae</taxon>
        <taxon>Parelaphostrongylus</taxon>
    </lineage>
</organism>
<dbReference type="SUPFAM" id="SSF50814">
    <property type="entry name" value="Lipocalins"/>
    <property type="match status" value="1"/>
</dbReference>
<name>A0AAD5N839_PARTN</name>
<evidence type="ECO:0000256" key="3">
    <source>
        <dbReference type="ARBA" id="ARBA00023121"/>
    </source>
</evidence>
<dbReference type="InterPro" id="IPR000463">
    <property type="entry name" value="Fatty_acid-bd"/>
</dbReference>
<dbReference type="PROSITE" id="PS00214">
    <property type="entry name" value="FABP"/>
    <property type="match status" value="1"/>
</dbReference>
<feature type="domain" description="Cytosolic fatty-acid binding proteins" evidence="4">
    <location>
        <begin position="82"/>
        <end position="99"/>
    </location>
</feature>
<evidence type="ECO:0000313" key="5">
    <source>
        <dbReference type="EMBL" id="KAJ1364297.1"/>
    </source>
</evidence>
<sequence>MLDLMLYEETGRLDVKIKKHWHVAEARQCHSLLWYGNCLHHGSLDQSLGLDGLRVCLENQQVQTISLQMGASDNVIPDKFFGRFLLEKSENFDEFLAAKGVNWFLRKMIQFASITKVIAKNDVSGYNLENLSSKKNTFYHGWKLGETFEAEGMDGTRHNITFNFANDTLTENHVRLEDPNDKGETYRYNIDSDDKLLLTMENNGITCRRWFKREN</sequence>
<evidence type="ECO:0000313" key="6">
    <source>
        <dbReference type="Proteomes" id="UP001196413"/>
    </source>
</evidence>
<evidence type="ECO:0000256" key="2">
    <source>
        <dbReference type="ARBA" id="ARBA00022448"/>
    </source>
</evidence>
<evidence type="ECO:0000259" key="4">
    <source>
        <dbReference type="PROSITE" id="PS00214"/>
    </source>
</evidence>
<dbReference type="PANTHER" id="PTHR22725">
    <property type="entry name" value="FATTY ACID-BINDING PROTEIN HOMOLOG 1-RELATED-RELATED"/>
    <property type="match status" value="1"/>
</dbReference>
<dbReference type="Proteomes" id="UP001196413">
    <property type="component" value="Unassembled WGS sequence"/>
</dbReference>
<gene>
    <name evidence="5" type="primary">LBP3</name>
    <name evidence="5" type="ORF">KIN20_024360</name>
</gene>
<protein>
    <submittedName>
        <fullName evidence="5">Fatty acid-binding protein 3</fullName>
    </submittedName>
</protein>
<evidence type="ECO:0000256" key="1">
    <source>
        <dbReference type="ARBA" id="ARBA00008390"/>
    </source>
</evidence>
<comment type="similarity">
    <text evidence="1">Belongs to the calycin superfamily. Fatty-acid binding protein (FABP) family.</text>
</comment>
<dbReference type="EMBL" id="JAHQIW010004919">
    <property type="protein sequence ID" value="KAJ1364297.1"/>
    <property type="molecule type" value="Genomic_DNA"/>
</dbReference>
<keyword evidence="6" id="KW-1185">Reference proteome</keyword>
<dbReference type="PRINTS" id="PR00178">
    <property type="entry name" value="FATTYACIDBP"/>
</dbReference>